<name>A0ABM6XRI5_9BACI</name>
<protein>
    <recommendedName>
        <fullName evidence="4">AMP-dependent synthetase/ligase domain-containing protein</fullName>
    </recommendedName>
</protein>
<evidence type="ECO:0000256" key="1">
    <source>
        <dbReference type="SAM" id="Phobius"/>
    </source>
</evidence>
<keyword evidence="1" id="KW-0472">Membrane</keyword>
<dbReference type="EMBL" id="CP030926">
    <property type="protein sequence ID" value="AXN41183.1"/>
    <property type="molecule type" value="Genomic_DNA"/>
</dbReference>
<reference evidence="2 3" key="1">
    <citation type="submission" date="2018-07" db="EMBL/GenBank/DDBJ databases">
        <title>The molecular basis for the intramolecular migration of carboxyl group in the catabolism of para-hydroxybenzoate via gentisate.</title>
        <authorList>
            <person name="Zhao H."/>
            <person name="Xu Y."/>
            <person name="Lin S."/>
            <person name="Spain J.C."/>
            <person name="Zhou N.-Y."/>
        </authorList>
    </citation>
    <scope>NUCLEOTIDE SEQUENCE [LARGE SCALE GENOMIC DNA]</scope>
    <source>
        <strain evidence="2 3">PHB-7a</strain>
    </source>
</reference>
<dbReference type="SUPFAM" id="SSF56801">
    <property type="entry name" value="Acetyl-CoA synthetase-like"/>
    <property type="match status" value="1"/>
</dbReference>
<keyword evidence="1" id="KW-0812">Transmembrane</keyword>
<keyword evidence="3" id="KW-1185">Reference proteome</keyword>
<keyword evidence="1" id="KW-1133">Transmembrane helix</keyword>
<accession>A0ABM6XRI5</accession>
<feature type="transmembrane region" description="Helical" evidence="1">
    <location>
        <begin position="32"/>
        <end position="49"/>
    </location>
</feature>
<organism evidence="2 3">
    <name type="scientific">Peribacillus butanolivorans</name>
    <dbReference type="NCBI Taxonomy" id="421767"/>
    <lineage>
        <taxon>Bacteria</taxon>
        <taxon>Bacillati</taxon>
        <taxon>Bacillota</taxon>
        <taxon>Bacilli</taxon>
        <taxon>Bacillales</taxon>
        <taxon>Bacillaceae</taxon>
        <taxon>Peribacillus</taxon>
    </lineage>
</organism>
<dbReference type="RefSeq" id="WP_116822030.1">
    <property type="nucleotide sequence ID" value="NZ_CP030926.1"/>
</dbReference>
<proteinExistence type="predicted"/>
<evidence type="ECO:0000313" key="3">
    <source>
        <dbReference type="Proteomes" id="UP000260457"/>
    </source>
</evidence>
<evidence type="ECO:0000313" key="2">
    <source>
        <dbReference type="EMBL" id="AXN41183.1"/>
    </source>
</evidence>
<sequence length="51" mass="5595">MRNVDGLATACYKAGTKKCNKIGFLLGNQPDYLIAYYAAIKLGMMIILINP</sequence>
<dbReference type="Gene3D" id="3.40.50.980">
    <property type="match status" value="1"/>
</dbReference>
<dbReference type="Proteomes" id="UP000260457">
    <property type="component" value="Chromosome"/>
</dbReference>
<gene>
    <name evidence="2" type="ORF">DTO10_24260</name>
</gene>
<evidence type="ECO:0008006" key="4">
    <source>
        <dbReference type="Google" id="ProtNLM"/>
    </source>
</evidence>